<evidence type="ECO:0000313" key="4">
    <source>
        <dbReference type="Proteomes" id="UP001165136"/>
    </source>
</evidence>
<dbReference type="InterPro" id="IPR011109">
    <property type="entry name" value="DNA_bind_recombinase_dom"/>
</dbReference>
<dbReference type="GO" id="GO:0000150">
    <property type="term" value="F:DNA strand exchange activity"/>
    <property type="evidence" value="ECO:0007669"/>
    <property type="project" value="InterPro"/>
</dbReference>
<dbReference type="GO" id="GO:0003677">
    <property type="term" value="F:DNA binding"/>
    <property type="evidence" value="ECO:0007669"/>
    <property type="project" value="InterPro"/>
</dbReference>
<accession>A0A9W6RBG5</accession>
<feature type="domain" description="Recombinase" evidence="2">
    <location>
        <begin position="93"/>
        <end position="228"/>
    </location>
</feature>
<comment type="caution">
    <text evidence="3">The sequence shown here is derived from an EMBL/GenBank/DDBJ whole genome shotgun (WGS) entry which is preliminary data.</text>
</comment>
<reference evidence="3" key="1">
    <citation type="submission" date="2023-03" db="EMBL/GenBank/DDBJ databases">
        <title>Amycolatopsis taiwanensis NBRC 103393.</title>
        <authorList>
            <person name="Ichikawa N."/>
            <person name="Sato H."/>
            <person name="Tonouchi N."/>
        </authorList>
    </citation>
    <scope>NUCLEOTIDE SEQUENCE</scope>
    <source>
        <strain evidence="3">NBRC 103393</strain>
    </source>
</reference>
<sequence>MTTKAAPQELDHDPHPDTTAVRSSRSRRLAARLLRASHRWRTNDTSRVDAATMDVPWPVRQQVLREYHAANLSRARHASEEMVRAGFNTGAVPYGYRALRARVTPAGKRPRWRTRLAIEPVEAATVKMIFVWRAEDRLSIAEIYQRLRTARYPAPLDPDTGQPGMWTHTVIAAILRNPKYQGRQIWGRRHHGRPAPRARWVWSPAWAHPPIVSAELFAAANQRARPAA</sequence>
<evidence type="ECO:0000313" key="3">
    <source>
        <dbReference type="EMBL" id="GLY71685.1"/>
    </source>
</evidence>
<evidence type="ECO:0000256" key="1">
    <source>
        <dbReference type="SAM" id="MobiDB-lite"/>
    </source>
</evidence>
<gene>
    <name evidence="3" type="ORF">Atai01_83040</name>
</gene>
<evidence type="ECO:0000259" key="2">
    <source>
        <dbReference type="PROSITE" id="PS51737"/>
    </source>
</evidence>
<protein>
    <recommendedName>
        <fullName evidence="2">Recombinase domain-containing protein</fullName>
    </recommendedName>
</protein>
<proteinExistence type="predicted"/>
<dbReference type="Gene3D" id="3.90.1750.20">
    <property type="entry name" value="Putative Large Serine Recombinase, Chain B, Domain 2"/>
    <property type="match status" value="1"/>
</dbReference>
<dbReference type="EMBL" id="BSTI01000044">
    <property type="protein sequence ID" value="GLY71685.1"/>
    <property type="molecule type" value="Genomic_DNA"/>
</dbReference>
<feature type="region of interest" description="Disordered" evidence="1">
    <location>
        <begin position="1"/>
        <end position="26"/>
    </location>
</feature>
<organism evidence="3 4">
    <name type="scientific">Amycolatopsis taiwanensis</name>
    <dbReference type="NCBI Taxonomy" id="342230"/>
    <lineage>
        <taxon>Bacteria</taxon>
        <taxon>Bacillati</taxon>
        <taxon>Actinomycetota</taxon>
        <taxon>Actinomycetes</taxon>
        <taxon>Pseudonocardiales</taxon>
        <taxon>Pseudonocardiaceae</taxon>
        <taxon>Amycolatopsis</taxon>
    </lineage>
</organism>
<dbReference type="InterPro" id="IPR050639">
    <property type="entry name" value="SSR_resolvase"/>
</dbReference>
<dbReference type="InterPro" id="IPR038109">
    <property type="entry name" value="DNA_bind_recomb_sf"/>
</dbReference>
<dbReference type="PROSITE" id="PS51737">
    <property type="entry name" value="RECOMBINASE_DNA_BIND"/>
    <property type="match status" value="1"/>
</dbReference>
<dbReference type="RefSeq" id="WP_285491569.1">
    <property type="nucleotide sequence ID" value="NZ_BSTI01000044.1"/>
</dbReference>
<dbReference type="PANTHER" id="PTHR30461">
    <property type="entry name" value="DNA-INVERTASE FROM LAMBDOID PROPHAGE"/>
    <property type="match status" value="1"/>
</dbReference>
<name>A0A9W6RBG5_9PSEU</name>
<dbReference type="PANTHER" id="PTHR30461:SF23">
    <property type="entry name" value="DNA RECOMBINASE-RELATED"/>
    <property type="match status" value="1"/>
</dbReference>
<keyword evidence="4" id="KW-1185">Reference proteome</keyword>
<dbReference type="AlphaFoldDB" id="A0A9W6RBG5"/>
<dbReference type="Proteomes" id="UP001165136">
    <property type="component" value="Unassembled WGS sequence"/>
</dbReference>
<dbReference type="Pfam" id="PF07508">
    <property type="entry name" value="Recombinase"/>
    <property type="match status" value="1"/>
</dbReference>